<sequence>MENINLESQMYKLNELQTELIRGKEQYTKALPQYDALLDIIKQSDRENELPEGFVATTEGDRNNIQKGLCNIERRLGYIGILLEKAKENPEIEGIVTLTLLSLGIGLGEFEEPHEILQNEENK</sequence>
<reference evidence="1" key="1">
    <citation type="journal article" date="2021" name="Proc. Natl. Acad. Sci. U.S.A.">
        <title>A Catalog of Tens of Thousands of Viruses from Human Metagenomes Reveals Hidden Associations with Chronic Diseases.</title>
        <authorList>
            <person name="Tisza M.J."/>
            <person name="Buck C.B."/>
        </authorList>
    </citation>
    <scope>NUCLEOTIDE SEQUENCE</scope>
    <source>
        <strain evidence="1">Ctj3P51</strain>
    </source>
</reference>
<evidence type="ECO:0000313" key="1">
    <source>
        <dbReference type="EMBL" id="DAD96478.1"/>
    </source>
</evidence>
<protein>
    <submittedName>
        <fullName evidence="1">Uncharacterized protein</fullName>
    </submittedName>
</protein>
<proteinExistence type="predicted"/>
<organism evidence="1">
    <name type="scientific">Myoviridae sp. ctj3P51</name>
    <dbReference type="NCBI Taxonomy" id="2826687"/>
    <lineage>
        <taxon>Viruses</taxon>
        <taxon>Duplodnaviria</taxon>
        <taxon>Heunggongvirae</taxon>
        <taxon>Uroviricota</taxon>
        <taxon>Caudoviricetes</taxon>
    </lineage>
</organism>
<name>A0A8S5NP17_9CAUD</name>
<dbReference type="EMBL" id="BK015217">
    <property type="protein sequence ID" value="DAD96478.1"/>
    <property type="molecule type" value="Genomic_DNA"/>
</dbReference>
<accession>A0A8S5NP17</accession>